<organism evidence="4 5">
    <name type="scientific">Cercophora scortea</name>
    <dbReference type="NCBI Taxonomy" id="314031"/>
    <lineage>
        <taxon>Eukaryota</taxon>
        <taxon>Fungi</taxon>
        <taxon>Dikarya</taxon>
        <taxon>Ascomycota</taxon>
        <taxon>Pezizomycotina</taxon>
        <taxon>Sordariomycetes</taxon>
        <taxon>Sordariomycetidae</taxon>
        <taxon>Sordariales</taxon>
        <taxon>Lasiosphaeriaceae</taxon>
        <taxon>Cercophora</taxon>
    </lineage>
</organism>
<dbReference type="InterPro" id="IPR008979">
    <property type="entry name" value="Galactose-bd-like_sf"/>
</dbReference>
<evidence type="ECO:0000256" key="1">
    <source>
        <dbReference type="ARBA" id="ARBA00007884"/>
    </source>
</evidence>
<feature type="region of interest" description="Disordered" evidence="2">
    <location>
        <begin position="12"/>
        <end position="31"/>
    </location>
</feature>
<dbReference type="Proteomes" id="UP001286456">
    <property type="component" value="Unassembled WGS sequence"/>
</dbReference>
<dbReference type="InterPro" id="IPR039131">
    <property type="entry name" value="NDUFAF1"/>
</dbReference>
<reference evidence="4" key="2">
    <citation type="submission" date="2023-06" db="EMBL/GenBank/DDBJ databases">
        <authorList>
            <consortium name="Lawrence Berkeley National Laboratory"/>
            <person name="Haridas S."/>
            <person name="Hensen N."/>
            <person name="Bonometti L."/>
            <person name="Westerberg I."/>
            <person name="Brannstrom I.O."/>
            <person name="Guillou S."/>
            <person name="Cros-Aarteil S."/>
            <person name="Calhoun S."/>
            <person name="Kuo A."/>
            <person name="Mondo S."/>
            <person name="Pangilinan J."/>
            <person name="Riley R."/>
            <person name="Labutti K."/>
            <person name="Andreopoulos B."/>
            <person name="Lipzen A."/>
            <person name="Chen C."/>
            <person name="Yanf M."/>
            <person name="Daum C."/>
            <person name="Ng V."/>
            <person name="Clum A."/>
            <person name="Steindorff A."/>
            <person name="Ohm R."/>
            <person name="Martin F."/>
            <person name="Silar P."/>
            <person name="Natvig D."/>
            <person name="Lalanne C."/>
            <person name="Gautier V."/>
            <person name="Ament-Velasquez S.L."/>
            <person name="Kruys A."/>
            <person name="Hutchinson M.I."/>
            <person name="Powell A.J."/>
            <person name="Barry K."/>
            <person name="Miller A.N."/>
            <person name="Grigoriev I.V."/>
            <person name="Debuchy R."/>
            <person name="Gladieux P."/>
            <person name="Thoren M.H."/>
            <person name="Johannesson H."/>
        </authorList>
    </citation>
    <scope>NUCLEOTIDE SEQUENCE</scope>
    <source>
        <strain evidence="4">SMH4131-1</strain>
    </source>
</reference>
<sequence length="180" mass="19679">MADGDSMVLFGSDEHPWTQKDWTSSDDSVRGGKSISTITITTPPSSSSSSSPIAIFAGTLDIKTLGGAGFASQRTVDTHPPFDLSNFDALVLTIHGSAHDSKRFTIVLKDGETIHRPDGREQSSVSWEHDFTYPAVHDGLGGRVVLRFKDFRATYRGKEKGDAEPLDWRAVTRVGVMVRR</sequence>
<dbReference type="GO" id="GO:0010257">
    <property type="term" value="P:NADH dehydrogenase complex assembly"/>
    <property type="evidence" value="ECO:0007669"/>
    <property type="project" value="TreeGrafter"/>
</dbReference>
<dbReference type="EMBL" id="JAUEPO010000002">
    <property type="protein sequence ID" value="KAK3333722.1"/>
    <property type="molecule type" value="Genomic_DNA"/>
</dbReference>
<dbReference type="Pfam" id="PF08547">
    <property type="entry name" value="CIA30"/>
    <property type="match status" value="1"/>
</dbReference>
<reference evidence="4" key="1">
    <citation type="journal article" date="2023" name="Mol. Phylogenet. Evol.">
        <title>Genome-scale phylogeny and comparative genomics of the fungal order Sordariales.</title>
        <authorList>
            <person name="Hensen N."/>
            <person name="Bonometti L."/>
            <person name="Westerberg I."/>
            <person name="Brannstrom I.O."/>
            <person name="Guillou S."/>
            <person name="Cros-Aarteil S."/>
            <person name="Calhoun S."/>
            <person name="Haridas S."/>
            <person name="Kuo A."/>
            <person name="Mondo S."/>
            <person name="Pangilinan J."/>
            <person name="Riley R."/>
            <person name="LaButti K."/>
            <person name="Andreopoulos B."/>
            <person name="Lipzen A."/>
            <person name="Chen C."/>
            <person name="Yan M."/>
            <person name="Daum C."/>
            <person name="Ng V."/>
            <person name="Clum A."/>
            <person name="Steindorff A."/>
            <person name="Ohm R.A."/>
            <person name="Martin F."/>
            <person name="Silar P."/>
            <person name="Natvig D.O."/>
            <person name="Lalanne C."/>
            <person name="Gautier V."/>
            <person name="Ament-Velasquez S.L."/>
            <person name="Kruys A."/>
            <person name="Hutchinson M.I."/>
            <person name="Powell A.J."/>
            <person name="Barry K."/>
            <person name="Miller A.N."/>
            <person name="Grigoriev I.V."/>
            <person name="Debuchy R."/>
            <person name="Gladieux P."/>
            <person name="Hiltunen Thoren M."/>
            <person name="Johannesson H."/>
        </authorList>
    </citation>
    <scope>NUCLEOTIDE SEQUENCE</scope>
    <source>
        <strain evidence="4">SMH4131-1</strain>
    </source>
</reference>
<dbReference type="PANTHER" id="PTHR13194:SF19">
    <property type="entry name" value="NAD(P)-BINDING ROSSMANN-FOLD SUPERFAMILY PROTEIN"/>
    <property type="match status" value="1"/>
</dbReference>
<protein>
    <submittedName>
        <fullName evidence="4">NADH:ubiquinone oxidoreductase intermediate-associated protein 30</fullName>
    </submittedName>
</protein>
<evidence type="ECO:0000256" key="2">
    <source>
        <dbReference type="SAM" id="MobiDB-lite"/>
    </source>
</evidence>
<name>A0AAE0MII1_9PEZI</name>
<comment type="caution">
    <text evidence="4">The sequence shown here is derived from an EMBL/GenBank/DDBJ whole genome shotgun (WGS) entry which is preliminary data.</text>
</comment>
<accession>A0AAE0MII1</accession>
<evidence type="ECO:0000313" key="5">
    <source>
        <dbReference type="Proteomes" id="UP001286456"/>
    </source>
</evidence>
<dbReference type="GO" id="GO:0051082">
    <property type="term" value="F:unfolded protein binding"/>
    <property type="evidence" value="ECO:0007669"/>
    <property type="project" value="TreeGrafter"/>
</dbReference>
<dbReference type="PANTHER" id="PTHR13194">
    <property type="entry name" value="COMPLEX I INTERMEDIATE-ASSOCIATED PROTEIN 30"/>
    <property type="match status" value="1"/>
</dbReference>
<dbReference type="AlphaFoldDB" id="A0AAE0MII1"/>
<feature type="domain" description="NADH:ubiquinone oxidoreductase intermediate-associated protein 30" evidence="3">
    <location>
        <begin position="18"/>
        <end position="179"/>
    </location>
</feature>
<evidence type="ECO:0000313" key="4">
    <source>
        <dbReference type="EMBL" id="KAK3333722.1"/>
    </source>
</evidence>
<dbReference type="SUPFAM" id="SSF49785">
    <property type="entry name" value="Galactose-binding domain-like"/>
    <property type="match status" value="1"/>
</dbReference>
<dbReference type="InterPro" id="IPR013857">
    <property type="entry name" value="NADH-UbQ_OxRdtase-assoc_prot30"/>
</dbReference>
<gene>
    <name evidence="4" type="ORF">B0T19DRAFT_134809</name>
</gene>
<proteinExistence type="inferred from homology"/>
<evidence type="ECO:0000259" key="3">
    <source>
        <dbReference type="Pfam" id="PF08547"/>
    </source>
</evidence>
<keyword evidence="5" id="KW-1185">Reference proteome</keyword>
<comment type="similarity">
    <text evidence="1">Belongs to the CIA30 family.</text>
</comment>